<accession>A0A550HZJ0</accession>
<proteinExistence type="predicted"/>
<evidence type="ECO:0000313" key="1">
    <source>
        <dbReference type="EMBL" id="TRO64143.1"/>
    </source>
</evidence>
<name>A0A550HZJ0_9FLAO</name>
<organism evidence="1 2">
    <name type="scientific">Christiangramia sabulilitoris</name>
    <dbReference type="NCBI Taxonomy" id="2583991"/>
    <lineage>
        <taxon>Bacteria</taxon>
        <taxon>Pseudomonadati</taxon>
        <taxon>Bacteroidota</taxon>
        <taxon>Flavobacteriia</taxon>
        <taxon>Flavobacteriales</taxon>
        <taxon>Flavobacteriaceae</taxon>
        <taxon>Christiangramia</taxon>
    </lineage>
</organism>
<sequence length="79" mass="8942">MKRLSILASLLIIGSASLTSCRDTQEKETIVRTVEVEKEVEAPREVEEKEGILERTAKKVDKKVNEEIDEEIDKIGDDN</sequence>
<evidence type="ECO:0000313" key="2">
    <source>
        <dbReference type="Proteomes" id="UP000315131"/>
    </source>
</evidence>
<dbReference type="Proteomes" id="UP000315131">
    <property type="component" value="Unassembled WGS sequence"/>
</dbReference>
<gene>
    <name evidence="1" type="ORF">FGM01_11590</name>
</gene>
<comment type="caution">
    <text evidence="1">The sequence shown here is derived from an EMBL/GenBank/DDBJ whole genome shotgun (WGS) entry which is preliminary data.</text>
</comment>
<dbReference type="AlphaFoldDB" id="A0A550HZJ0"/>
<keyword evidence="2" id="KW-1185">Reference proteome</keyword>
<dbReference type="PROSITE" id="PS51257">
    <property type="entry name" value="PROKAR_LIPOPROTEIN"/>
    <property type="match status" value="1"/>
</dbReference>
<dbReference type="RefSeq" id="WP_143411340.1">
    <property type="nucleotide sequence ID" value="NZ_VHSF01000003.1"/>
</dbReference>
<reference evidence="1 2" key="1">
    <citation type="submission" date="2019-06" db="EMBL/GenBank/DDBJ databases">
        <title>Gramella sabulilitoris sp. nov., isolated from a marine sand.</title>
        <authorList>
            <person name="Yoon J.-H."/>
        </authorList>
    </citation>
    <scope>NUCLEOTIDE SEQUENCE [LARGE SCALE GENOMIC DNA]</scope>
    <source>
        <strain evidence="1 2">HSMS-1</strain>
    </source>
</reference>
<protein>
    <submittedName>
        <fullName evidence="1">Uncharacterized protein</fullName>
    </submittedName>
</protein>
<dbReference type="EMBL" id="VHSF01000003">
    <property type="protein sequence ID" value="TRO64143.1"/>
    <property type="molecule type" value="Genomic_DNA"/>
</dbReference>